<gene>
    <name evidence="2" type="ORF">N1032_26580</name>
</gene>
<accession>A0ABT2HBH1</accession>
<organism evidence="2 3">
    <name type="scientific">Herbiconiux daphne</name>
    <dbReference type="NCBI Taxonomy" id="2970914"/>
    <lineage>
        <taxon>Bacteria</taxon>
        <taxon>Bacillati</taxon>
        <taxon>Actinomycetota</taxon>
        <taxon>Actinomycetes</taxon>
        <taxon>Micrococcales</taxon>
        <taxon>Microbacteriaceae</taxon>
        <taxon>Herbiconiux</taxon>
    </lineage>
</organism>
<keyword evidence="3" id="KW-1185">Reference proteome</keyword>
<feature type="non-terminal residue" evidence="2">
    <location>
        <position position="197"/>
    </location>
</feature>
<evidence type="ECO:0000256" key="1">
    <source>
        <dbReference type="SAM" id="SignalP"/>
    </source>
</evidence>
<keyword evidence="1" id="KW-0732">Signal</keyword>
<evidence type="ECO:0000313" key="3">
    <source>
        <dbReference type="Proteomes" id="UP001165586"/>
    </source>
</evidence>
<feature type="signal peptide" evidence="1">
    <location>
        <begin position="1"/>
        <end position="19"/>
    </location>
</feature>
<feature type="chain" id="PRO_5047450943" evidence="1">
    <location>
        <begin position="20"/>
        <end position="197"/>
    </location>
</feature>
<dbReference type="RefSeq" id="WP_259543655.1">
    <property type="nucleotide sequence ID" value="NZ_JANLCJ010000582.1"/>
</dbReference>
<proteinExistence type="predicted"/>
<feature type="non-terminal residue" evidence="2">
    <location>
        <position position="1"/>
    </location>
</feature>
<sequence length="197" mass="20307">TLSFVIATAIASFATNALAQAPATAPAYVTEAQHSSAIALENMHKWQATFNAAPASERAYAAEKLDAATNAAQTAVLAEKVAIKKWLTPPTSPALAPAEAPHVQHFGEPQNIAIPAKPGFEHNVNVPTPLPQTAAKDGVLVQHVSIATPAPQAAAVDGPLVKTVDTQIVNRPLPAPQAAAVDGPLVKTVDTVIVNHP</sequence>
<name>A0ABT2HBH1_9MICO</name>
<evidence type="ECO:0000313" key="2">
    <source>
        <dbReference type="EMBL" id="MCS5737301.1"/>
    </source>
</evidence>
<dbReference type="Proteomes" id="UP001165586">
    <property type="component" value="Unassembled WGS sequence"/>
</dbReference>
<protein>
    <submittedName>
        <fullName evidence="2">Uncharacterized protein</fullName>
    </submittedName>
</protein>
<dbReference type="EMBL" id="JANLCJ010000582">
    <property type="protein sequence ID" value="MCS5737301.1"/>
    <property type="molecule type" value="Genomic_DNA"/>
</dbReference>
<reference evidence="2" key="1">
    <citation type="submission" date="2022-08" db="EMBL/GenBank/DDBJ databases">
        <authorList>
            <person name="Deng Y."/>
            <person name="Han X.-F."/>
            <person name="Zhang Y.-Q."/>
        </authorList>
    </citation>
    <scope>NUCLEOTIDE SEQUENCE</scope>
    <source>
        <strain evidence="2">CPCC 203386</strain>
    </source>
</reference>
<comment type="caution">
    <text evidence="2">The sequence shown here is derived from an EMBL/GenBank/DDBJ whole genome shotgun (WGS) entry which is preliminary data.</text>
</comment>